<feature type="coiled-coil region" evidence="1">
    <location>
        <begin position="831"/>
        <end position="858"/>
    </location>
</feature>
<sequence>MPLSIENSGCACSFHRATGVTGCGIVRDRGLITPPLRSTQPRPPLCGCLLGRTRENGYWGGVVGRALVFLLIGTYAQLHLAALASLKGEILDLSSRLHSVTQERDLLEKTLTKTQLEKIRLATETEEKLDIQSLRYEERLTELHSVIAELSRKIDRQRALVIREEDDISENEDQDISRDAEGSTTHLADDSELQDVDRTLGDADSSSGENDHKVAESDDLAAAEESHLLNKETATSCHSLQMAALAEELAQQRVENQALQEQLARQEEELKETRGALGGLRGDRDRLRKKIREVESRLQSHAPLSSPPAVINTTGLAVVPKDDMPVCKVAERVMLRKIDRQITGSQLTSLGVCNTLVAESLVSELQEADIQEMRGSDAVRRHYEVEAERLGSRLEHCRAQNTVLALTLEEAKTQADRLSLLVGKYESNATALRLALGYSDRAIEAYDVLVALLESELGLLLANCRAAGIGKQLNIRGESNESEPDSGEMAAILRRASENRRAAETVARHLLSRLDNVSISNAICLSAAPWEEYSHTTSEPDSGEMAAILRRASENRRAAETVARHLLSRLDNVSISNAICLSAAPWEEYSHTTSTSSSSDCEWGQSEERRLRDHIGRLKTERSTVRATVVELESCHVEPLAVRHTISLAEARKLDLETAVLMQELMATREDKAELRARVYLLEKERASFELKLSSQEAHHAAQLATIQHLQVQLQETEQLLESRSKNRGGGDASLASESEDCEGEGTGDESELSSALRREARLKGRVQELVSTLDKVSRNSELRQQQSGDLVNDLKRANRLPLHRHHGKEMVALVWKAKTSPRDDSTHALVQTLDRSKKKYQTRLRKLEQQMLAMVERHSAQVRALKQRICSLEDETLQQKAQNYQPQLPQGSHSQSSGASETSL</sequence>
<evidence type="ECO:0000259" key="3">
    <source>
        <dbReference type="Pfam" id="PF10506"/>
    </source>
</evidence>
<dbReference type="InterPro" id="IPR019536">
    <property type="entry name" value="USHBP1_PDZ-bd"/>
</dbReference>
<proteinExistence type="predicted"/>
<dbReference type="Pfam" id="PF10506">
    <property type="entry name" value="USHBP1_PDZ-bd"/>
    <property type="match status" value="2"/>
</dbReference>
<feature type="region of interest" description="Disordered" evidence="2">
    <location>
        <begin position="723"/>
        <end position="755"/>
    </location>
</feature>
<reference evidence="4" key="1">
    <citation type="submission" date="2020-11" db="EMBL/GenBank/DDBJ databases">
        <authorList>
            <person name="Tran Van P."/>
        </authorList>
    </citation>
    <scope>NUCLEOTIDE SEQUENCE</scope>
</reference>
<keyword evidence="1" id="KW-0175">Coiled coil</keyword>
<name>A0A7R9J4L2_TIMCA</name>
<dbReference type="PANTHER" id="PTHR23347">
    <property type="entry name" value="COLORECTAL MUTANT CANCER PROTEIN MCC PROTEIN -RELATED"/>
    <property type="match status" value="1"/>
</dbReference>
<feature type="coiled-coil region" evidence="1">
    <location>
        <begin position="242"/>
        <end position="297"/>
    </location>
</feature>
<organism evidence="4">
    <name type="scientific">Timema californicum</name>
    <name type="common">California timema</name>
    <name type="synonym">Walking stick</name>
    <dbReference type="NCBI Taxonomy" id="61474"/>
    <lineage>
        <taxon>Eukaryota</taxon>
        <taxon>Metazoa</taxon>
        <taxon>Ecdysozoa</taxon>
        <taxon>Arthropoda</taxon>
        <taxon>Hexapoda</taxon>
        <taxon>Insecta</taxon>
        <taxon>Pterygota</taxon>
        <taxon>Neoptera</taxon>
        <taxon>Polyneoptera</taxon>
        <taxon>Phasmatodea</taxon>
        <taxon>Timematodea</taxon>
        <taxon>Timematoidea</taxon>
        <taxon>Timematidae</taxon>
        <taxon>Timema</taxon>
    </lineage>
</organism>
<accession>A0A7R9J4L2</accession>
<dbReference type="EMBL" id="OE180983">
    <property type="protein sequence ID" value="CAD7572362.1"/>
    <property type="molecule type" value="Genomic_DNA"/>
</dbReference>
<dbReference type="InterPro" id="IPR040171">
    <property type="entry name" value="USBP1-like"/>
</dbReference>
<evidence type="ECO:0000313" key="4">
    <source>
        <dbReference type="EMBL" id="CAD7572362.1"/>
    </source>
</evidence>
<feature type="compositionally biased region" description="Acidic residues" evidence="2">
    <location>
        <begin position="165"/>
        <end position="174"/>
    </location>
</feature>
<evidence type="ECO:0000256" key="1">
    <source>
        <dbReference type="SAM" id="Coils"/>
    </source>
</evidence>
<feature type="compositionally biased region" description="Acidic residues" evidence="2">
    <location>
        <begin position="738"/>
        <end position="752"/>
    </location>
</feature>
<dbReference type="AlphaFoldDB" id="A0A7R9J4L2"/>
<feature type="domain" description="Harmonin-binding protein USHBP1 PDZ-binding" evidence="3">
    <location>
        <begin position="389"/>
        <end position="452"/>
    </location>
</feature>
<gene>
    <name evidence="4" type="ORF">TCMB3V08_LOCUS5015</name>
</gene>
<dbReference type="PANTHER" id="PTHR23347:SF6">
    <property type="entry name" value="FI17904P1"/>
    <property type="match status" value="1"/>
</dbReference>
<evidence type="ECO:0000256" key="2">
    <source>
        <dbReference type="SAM" id="MobiDB-lite"/>
    </source>
</evidence>
<feature type="region of interest" description="Disordered" evidence="2">
    <location>
        <begin position="165"/>
        <end position="221"/>
    </location>
</feature>
<protein>
    <submittedName>
        <fullName evidence="4">(California timema) hypothetical protein</fullName>
    </submittedName>
</protein>
<feature type="domain" description="Harmonin-binding protein USHBP1 PDZ-binding" evidence="3">
    <location>
        <begin position="762"/>
        <end position="799"/>
    </location>
</feature>
<feature type="region of interest" description="Disordered" evidence="2">
    <location>
        <begin position="881"/>
        <end position="905"/>
    </location>
</feature>